<comment type="caution">
    <text evidence="5">The sequence shown here is derived from an EMBL/GenBank/DDBJ whole genome shotgun (WGS) entry which is preliminary data.</text>
</comment>
<dbReference type="Gene3D" id="3.30.1330.30">
    <property type="match status" value="1"/>
</dbReference>
<evidence type="ECO:0000259" key="4">
    <source>
        <dbReference type="SMART" id="SM00967"/>
    </source>
</evidence>
<dbReference type="Pfam" id="PF00588">
    <property type="entry name" value="SpoU_methylase"/>
    <property type="match status" value="1"/>
</dbReference>
<dbReference type="InterPro" id="IPR029064">
    <property type="entry name" value="Ribosomal_eL30-like_sf"/>
</dbReference>
<dbReference type="InterPro" id="IPR029026">
    <property type="entry name" value="tRNA_m1G_MTases_N"/>
</dbReference>
<keyword evidence="2 5" id="KW-0489">Methyltransferase</keyword>
<dbReference type="RefSeq" id="WP_380712509.1">
    <property type="nucleotide sequence ID" value="NZ_JBHUML010000002.1"/>
</dbReference>
<evidence type="ECO:0000256" key="2">
    <source>
        <dbReference type="ARBA" id="ARBA00022603"/>
    </source>
</evidence>
<keyword evidence="6" id="KW-1185">Reference proteome</keyword>
<proteinExistence type="inferred from homology"/>
<feature type="domain" description="RNA 2-O ribose methyltransferase substrate binding" evidence="4">
    <location>
        <begin position="40"/>
        <end position="109"/>
    </location>
</feature>
<dbReference type="PANTHER" id="PTHR43191">
    <property type="entry name" value="RRNA METHYLTRANSFERASE 3"/>
    <property type="match status" value="1"/>
</dbReference>
<name>A0ABW5SZT2_9BACI</name>
<dbReference type="SMART" id="SM00967">
    <property type="entry name" value="SpoU_sub_bind"/>
    <property type="match status" value="1"/>
</dbReference>
<dbReference type="SUPFAM" id="SSF75217">
    <property type="entry name" value="alpha/beta knot"/>
    <property type="match status" value="1"/>
</dbReference>
<dbReference type="Proteomes" id="UP001597520">
    <property type="component" value="Unassembled WGS sequence"/>
</dbReference>
<organism evidence="5 6">
    <name type="scientific">Salibacterium lacus</name>
    <dbReference type="NCBI Taxonomy" id="1898109"/>
    <lineage>
        <taxon>Bacteria</taxon>
        <taxon>Bacillati</taxon>
        <taxon>Bacillota</taxon>
        <taxon>Bacilli</taxon>
        <taxon>Bacillales</taxon>
        <taxon>Bacillaceae</taxon>
    </lineage>
</organism>
<dbReference type="InterPro" id="IPR029028">
    <property type="entry name" value="Alpha/beta_knot_MTases"/>
</dbReference>
<keyword evidence="3" id="KW-0808">Transferase</keyword>
<evidence type="ECO:0000313" key="5">
    <source>
        <dbReference type="EMBL" id="MFD2705250.1"/>
    </source>
</evidence>
<dbReference type="GO" id="GO:0032259">
    <property type="term" value="P:methylation"/>
    <property type="evidence" value="ECO:0007669"/>
    <property type="project" value="UniProtKB-KW"/>
</dbReference>
<dbReference type="Pfam" id="PF22435">
    <property type="entry name" value="MRM3-like_sub_bind"/>
    <property type="match status" value="1"/>
</dbReference>
<accession>A0ABW5SZT2</accession>
<sequence>MGDWEKGMPWNQIDSVKNPKVKNVKRLMRRKFREREQQFVIEGWHLLKEAEAHDVKITDVFIEETKDIPEDVDVSDLPVSLVTGQVMQEMSRTETPQGVTAICRMPEETSLDVHTGHTYLLIDGVQDPGNLGTLIRTADAAGVTAVILGEGTVDGYNDKVVRATQGSLFHLPVIKAELGEWMEACRTHKIPVFGTSVNEGTSHTAIGAQKGFALLVGNEGAGVQQSLLDEADQNIYVPIYGEAESLNVSVTAGILLYHLKQPY</sequence>
<reference evidence="6" key="1">
    <citation type="journal article" date="2019" name="Int. J. Syst. Evol. Microbiol.">
        <title>The Global Catalogue of Microorganisms (GCM) 10K type strain sequencing project: providing services to taxonomists for standard genome sequencing and annotation.</title>
        <authorList>
            <consortium name="The Broad Institute Genomics Platform"/>
            <consortium name="The Broad Institute Genome Sequencing Center for Infectious Disease"/>
            <person name="Wu L."/>
            <person name="Ma J."/>
        </authorList>
    </citation>
    <scope>NUCLEOTIDE SEQUENCE [LARGE SCALE GENOMIC DNA]</scope>
    <source>
        <strain evidence="6">KCTC 33792</strain>
    </source>
</reference>
<protein>
    <submittedName>
        <fullName evidence="5">TrmH family RNA methyltransferase</fullName>
    </submittedName>
</protein>
<dbReference type="GO" id="GO:0008168">
    <property type="term" value="F:methyltransferase activity"/>
    <property type="evidence" value="ECO:0007669"/>
    <property type="project" value="UniProtKB-KW"/>
</dbReference>
<evidence type="ECO:0000256" key="1">
    <source>
        <dbReference type="ARBA" id="ARBA00007228"/>
    </source>
</evidence>
<dbReference type="InterPro" id="IPR051259">
    <property type="entry name" value="rRNA_Methyltransferase"/>
</dbReference>
<comment type="similarity">
    <text evidence="1">Belongs to the class IV-like SAM-binding methyltransferase superfamily. RNA methyltransferase TrmH family.</text>
</comment>
<dbReference type="InterPro" id="IPR053888">
    <property type="entry name" value="MRM3-like_sub_bind"/>
</dbReference>
<dbReference type="InterPro" id="IPR001537">
    <property type="entry name" value="SpoU_MeTrfase"/>
</dbReference>
<dbReference type="PANTHER" id="PTHR43191:SF2">
    <property type="entry name" value="RRNA METHYLTRANSFERASE 3, MITOCHONDRIAL"/>
    <property type="match status" value="1"/>
</dbReference>
<evidence type="ECO:0000256" key="3">
    <source>
        <dbReference type="ARBA" id="ARBA00022679"/>
    </source>
</evidence>
<evidence type="ECO:0000313" key="6">
    <source>
        <dbReference type="Proteomes" id="UP001597520"/>
    </source>
</evidence>
<dbReference type="Gene3D" id="3.40.1280.10">
    <property type="match status" value="1"/>
</dbReference>
<dbReference type="CDD" id="cd18095">
    <property type="entry name" value="SpoU-like_rRNA-MTase"/>
    <property type="match status" value="1"/>
</dbReference>
<gene>
    <name evidence="5" type="ORF">ACFSUB_07195</name>
</gene>
<dbReference type="InterPro" id="IPR013123">
    <property type="entry name" value="SpoU_subst-bd"/>
</dbReference>
<dbReference type="SUPFAM" id="SSF55315">
    <property type="entry name" value="L30e-like"/>
    <property type="match status" value="1"/>
</dbReference>
<dbReference type="EMBL" id="JBHUML010000002">
    <property type="protein sequence ID" value="MFD2705250.1"/>
    <property type="molecule type" value="Genomic_DNA"/>
</dbReference>